<gene>
    <name evidence="2" type="ORF">F383_16859</name>
</gene>
<feature type="compositionally biased region" description="Polar residues" evidence="1">
    <location>
        <begin position="100"/>
        <end position="112"/>
    </location>
</feature>
<feature type="region of interest" description="Disordered" evidence="1">
    <location>
        <begin position="140"/>
        <end position="172"/>
    </location>
</feature>
<feature type="compositionally biased region" description="Basic and acidic residues" evidence="1">
    <location>
        <begin position="157"/>
        <end position="172"/>
    </location>
</feature>
<evidence type="ECO:0000313" key="2">
    <source>
        <dbReference type="EMBL" id="KHG14413.1"/>
    </source>
</evidence>
<keyword evidence="2" id="KW-0808">Transferase</keyword>
<dbReference type="AlphaFoldDB" id="A0A0B0NIQ7"/>
<organism evidence="2 3">
    <name type="scientific">Gossypium arboreum</name>
    <name type="common">Tree cotton</name>
    <name type="synonym">Gossypium nanking</name>
    <dbReference type="NCBI Taxonomy" id="29729"/>
    <lineage>
        <taxon>Eukaryota</taxon>
        <taxon>Viridiplantae</taxon>
        <taxon>Streptophyta</taxon>
        <taxon>Embryophyta</taxon>
        <taxon>Tracheophyta</taxon>
        <taxon>Spermatophyta</taxon>
        <taxon>Magnoliopsida</taxon>
        <taxon>eudicotyledons</taxon>
        <taxon>Gunneridae</taxon>
        <taxon>Pentapetalae</taxon>
        <taxon>rosids</taxon>
        <taxon>malvids</taxon>
        <taxon>Malvales</taxon>
        <taxon>Malvaceae</taxon>
        <taxon>Malvoideae</taxon>
        <taxon>Gossypium</taxon>
    </lineage>
</organism>
<dbReference type="Proteomes" id="UP000032142">
    <property type="component" value="Unassembled WGS sequence"/>
</dbReference>
<name>A0A0B0NIQ7_GOSAR</name>
<dbReference type="EMBL" id="KN401483">
    <property type="protein sequence ID" value="KHG14413.1"/>
    <property type="molecule type" value="Genomic_DNA"/>
</dbReference>
<evidence type="ECO:0000313" key="3">
    <source>
        <dbReference type="Proteomes" id="UP000032142"/>
    </source>
</evidence>
<dbReference type="GO" id="GO:0016740">
    <property type="term" value="F:transferase activity"/>
    <property type="evidence" value="ECO:0007669"/>
    <property type="project" value="UniProtKB-KW"/>
</dbReference>
<evidence type="ECO:0000256" key="1">
    <source>
        <dbReference type="SAM" id="MobiDB-lite"/>
    </source>
</evidence>
<accession>A0A0B0NIQ7</accession>
<proteinExistence type="predicted"/>
<sequence length="172" mass="19024">MEFRPRPVKEQDLGLNRISCPYFVLSIAKLARGSRDVGGSFTLSTGSFGQRVTRAEDTGVSQATRACVTTRSTHTGIVMDPNRAELDYVESNAPAPTEKTALQESRPPTVSQGRGEGAREAFLHMMDAWYTEFVRMNLNAQPPPPPPIPQPISVAPRDMDFIRQNRPPVDKI</sequence>
<protein>
    <submittedName>
        <fullName evidence="2">Phosphoribosylglycinamide formyltransferase 2</fullName>
    </submittedName>
</protein>
<keyword evidence="3" id="KW-1185">Reference proteome</keyword>
<reference evidence="3" key="1">
    <citation type="submission" date="2014-09" db="EMBL/GenBank/DDBJ databases">
        <authorList>
            <person name="Mudge J."/>
            <person name="Ramaraj T."/>
            <person name="Lindquist I.E."/>
            <person name="Bharti A.K."/>
            <person name="Sundararajan A."/>
            <person name="Cameron C.T."/>
            <person name="Woodward J.E."/>
            <person name="May G.D."/>
            <person name="Brubaker C."/>
            <person name="Broadhvest J."/>
            <person name="Wilkins T.A."/>
        </authorList>
    </citation>
    <scope>NUCLEOTIDE SEQUENCE</scope>
    <source>
        <strain evidence="3">cv. AKA8401</strain>
    </source>
</reference>
<feature type="compositionally biased region" description="Pro residues" evidence="1">
    <location>
        <begin position="141"/>
        <end position="150"/>
    </location>
</feature>
<feature type="region of interest" description="Disordered" evidence="1">
    <location>
        <begin position="94"/>
        <end position="115"/>
    </location>
</feature>